<evidence type="ECO:0000256" key="8">
    <source>
        <dbReference type="ARBA" id="ARBA00022967"/>
    </source>
</evidence>
<evidence type="ECO:0000256" key="4">
    <source>
        <dbReference type="ARBA" id="ARBA00021006"/>
    </source>
</evidence>
<proteinExistence type="inferred from homology"/>
<keyword evidence="8" id="KW-1278">Translocase</keyword>
<evidence type="ECO:0000256" key="9">
    <source>
        <dbReference type="ARBA" id="ARBA00022982"/>
    </source>
</evidence>
<keyword evidence="12 16" id="KW-0830">Ubiquinone</keyword>
<dbReference type="GO" id="GO:0042773">
    <property type="term" value="P:ATP synthesis coupled electron transport"/>
    <property type="evidence" value="ECO:0007669"/>
    <property type="project" value="InterPro"/>
</dbReference>
<dbReference type="PANTHER" id="PTHR43507:SF20">
    <property type="entry name" value="NADH-UBIQUINONE OXIDOREDUCTASE CHAIN 4"/>
    <property type="match status" value="1"/>
</dbReference>
<evidence type="ECO:0000256" key="10">
    <source>
        <dbReference type="ARBA" id="ARBA00022989"/>
    </source>
</evidence>
<feature type="transmembrane region" description="Helical" evidence="16">
    <location>
        <begin position="65"/>
        <end position="87"/>
    </location>
</feature>
<evidence type="ECO:0000256" key="14">
    <source>
        <dbReference type="ARBA" id="ARBA00023136"/>
    </source>
</evidence>
<comment type="subcellular location">
    <subcellularLocation>
        <location evidence="1 16">Mitochondrion membrane</location>
        <topology evidence="1 16">Multi-pass membrane protein</topology>
    </subcellularLocation>
</comment>
<dbReference type="GO" id="GO:0031966">
    <property type="term" value="C:mitochondrial membrane"/>
    <property type="evidence" value="ECO:0007669"/>
    <property type="project" value="UniProtKB-SubCell"/>
</dbReference>
<evidence type="ECO:0000256" key="6">
    <source>
        <dbReference type="ARBA" id="ARBA00022660"/>
    </source>
</evidence>
<dbReference type="GO" id="GO:0048039">
    <property type="term" value="F:ubiquinone binding"/>
    <property type="evidence" value="ECO:0007669"/>
    <property type="project" value="TreeGrafter"/>
</dbReference>
<keyword evidence="13 16" id="KW-0496">Mitochondrion</keyword>
<dbReference type="InterPro" id="IPR003918">
    <property type="entry name" value="NADH_UbQ_OxRdtase"/>
</dbReference>
<dbReference type="Pfam" id="PF00361">
    <property type="entry name" value="Proton_antipo_M"/>
    <property type="match status" value="1"/>
</dbReference>
<dbReference type="AlphaFoldDB" id="S0DGV4"/>
<feature type="transmembrane region" description="Helical" evidence="16">
    <location>
        <begin position="25"/>
        <end position="45"/>
    </location>
</feature>
<evidence type="ECO:0000256" key="1">
    <source>
        <dbReference type="ARBA" id="ARBA00004225"/>
    </source>
</evidence>
<evidence type="ECO:0000259" key="17">
    <source>
        <dbReference type="Pfam" id="PF00361"/>
    </source>
</evidence>
<feature type="transmembrane region" description="Helical" evidence="16">
    <location>
        <begin position="117"/>
        <end position="136"/>
    </location>
</feature>
<sequence length="446" mass="50478">MVVNGLFFSFFVYSFILFKKGSSEIFFWFIFYLNFFLLWSLKLLLETSECVFTNHYSSMLVLDKVSCVFLVLTIWVMVVGVCSMLYVDSRVGDLVVGLVILHSLLVFFFFSCNLLNFFLFFELSVVPLFWIISYWGSQKERFFSNYYFILYTVVSSSPFLLIVLSSMLSGVVSGVLIFFSSKFFVTGACFLGLMVGFYSKLPLFGFHIWLPKAHVDAPVGGSMLLAGILLKLGSLGAIRVLSLLGFGGFFVIKLSLVLASWGFFVASVMCLRLTDLKVIIAFSSVSHMSLALGGLVVLSGWGLKGGFLVFLGHGIISPALFYLGNMIYSRGGSRTLSGMKSLGIMNKFYLFVLVFFLFNVGLPPFVNFFGELGIFFSMFFYAKFLVGVVFLGFFFSGLYMIMLVVSLVGSKTWFRLVDKFFFLEWVLLVYMFFSYVWLSLGTELWF</sequence>
<dbReference type="EMBL" id="HF548560">
    <property type="protein sequence ID" value="CCO25803.1"/>
    <property type="molecule type" value="Genomic_DNA"/>
</dbReference>
<comment type="function">
    <text evidence="16">Core subunit of the mitochondrial membrane respiratory chain NADH dehydrogenase (Complex I) which catalyzes electron transfer from NADH through the respiratory chain, using ubiquinone as an electron acceptor. Essential for the catalytic activity and assembly of complex I.</text>
</comment>
<gene>
    <name evidence="18" type="primary">nad4</name>
</gene>
<keyword evidence="14 16" id="KW-0472">Membrane</keyword>
<evidence type="ECO:0000256" key="16">
    <source>
        <dbReference type="RuleBase" id="RU003297"/>
    </source>
</evidence>
<feature type="transmembrane region" description="Helical" evidence="16">
    <location>
        <begin position="348"/>
        <end position="366"/>
    </location>
</feature>
<evidence type="ECO:0000256" key="7">
    <source>
        <dbReference type="ARBA" id="ARBA00022692"/>
    </source>
</evidence>
<dbReference type="PANTHER" id="PTHR43507">
    <property type="entry name" value="NADH-UBIQUINONE OXIDOREDUCTASE CHAIN 4"/>
    <property type="match status" value="1"/>
</dbReference>
<evidence type="ECO:0000256" key="15">
    <source>
        <dbReference type="ARBA" id="ARBA00049551"/>
    </source>
</evidence>
<feature type="transmembrane region" description="Helical" evidence="16">
    <location>
        <begin position="148"/>
        <end position="169"/>
    </location>
</feature>
<evidence type="ECO:0000256" key="13">
    <source>
        <dbReference type="ARBA" id="ARBA00023128"/>
    </source>
</evidence>
<evidence type="ECO:0000256" key="2">
    <source>
        <dbReference type="ARBA" id="ARBA00009025"/>
    </source>
</evidence>
<evidence type="ECO:0000256" key="12">
    <source>
        <dbReference type="ARBA" id="ARBA00023075"/>
    </source>
</evidence>
<keyword evidence="7 16" id="KW-0812">Transmembrane</keyword>
<feature type="transmembrane region" description="Helical" evidence="16">
    <location>
        <begin position="175"/>
        <end position="198"/>
    </location>
</feature>
<dbReference type="EC" id="7.1.1.2" evidence="3 16"/>
<keyword evidence="11 16" id="KW-0520">NAD</keyword>
<feature type="transmembrane region" description="Helical" evidence="16">
    <location>
        <begin position="420"/>
        <end position="438"/>
    </location>
</feature>
<comment type="similarity">
    <text evidence="2 16">Belongs to the complex I subunit 4 family.</text>
</comment>
<keyword evidence="10 16" id="KW-1133">Transmembrane helix</keyword>
<evidence type="ECO:0000313" key="18">
    <source>
        <dbReference type="EMBL" id="CCO25803.1"/>
    </source>
</evidence>
<dbReference type="PRINTS" id="PR01437">
    <property type="entry name" value="NUOXDRDTASE4"/>
</dbReference>
<feature type="transmembrane region" description="Helical" evidence="16">
    <location>
        <begin position="307"/>
        <end position="328"/>
    </location>
</feature>
<geneLocation type="mitochondrion" evidence="18"/>
<name>S0DGV4_9ASCI</name>
<feature type="transmembrane region" description="Helical" evidence="16">
    <location>
        <begin position="278"/>
        <end position="301"/>
    </location>
</feature>
<feature type="transmembrane region" description="Helical" evidence="16">
    <location>
        <begin position="378"/>
        <end position="408"/>
    </location>
</feature>
<evidence type="ECO:0000256" key="5">
    <source>
        <dbReference type="ARBA" id="ARBA00022448"/>
    </source>
</evidence>
<dbReference type="GO" id="GO:0008137">
    <property type="term" value="F:NADH dehydrogenase (ubiquinone) activity"/>
    <property type="evidence" value="ECO:0007669"/>
    <property type="project" value="UniProtKB-UniRule"/>
</dbReference>
<accession>S0DGV4</accession>
<keyword evidence="9 16" id="KW-0249">Electron transport</keyword>
<feature type="transmembrane region" description="Helical" evidence="16">
    <location>
        <begin position="94"/>
        <end position="111"/>
    </location>
</feature>
<dbReference type="GO" id="GO:0003954">
    <property type="term" value="F:NADH dehydrogenase activity"/>
    <property type="evidence" value="ECO:0007669"/>
    <property type="project" value="TreeGrafter"/>
</dbReference>
<evidence type="ECO:0000256" key="3">
    <source>
        <dbReference type="ARBA" id="ARBA00012944"/>
    </source>
</evidence>
<protein>
    <recommendedName>
        <fullName evidence="4 16">NADH-ubiquinone oxidoreductase chain 4</fullName>
        <ecNumber evidence="3 16">7.1.1.2</ecNumber>
    </recommendedName>
</protein>
<dbReference type="GO" id="GO:0015990">
    <property type="term" value="P:electron transport coupled proton transport"/>
    <property type="evidence" value="ECO:0007669"/>
    <property type="project" value="TreeGrafter"/>
</dbReference>
<feature type="transmembrane region" description="Helical" evidence="16">
    <location>
        <begin position="244"/>
        <end position="266"/>
    </location>
</feature>
<keyword evidence="5 16" id="KW-0813">Transport</keyword>
<organism evidence="18">
    <name type="scientific">Rhodosoma turcicum</name>
    <dbReference type="NCBI Taxonomy" id="1256665"/>
    <lineage>
        <taxon>Eukaryota</taxon>
        <taxon>Metazoa</taxon>
        <taxon>Chordata</taxon>
        <taxon>Tunicata</taxon>
        <taxon>Ascidiacea</taxon>
        <taxon>Phlebobranchia</taxon>
        <taxon>Corellidae</taxon>
        <taxon>Rhodosoma</taxon>
    </lineage>
</organism>
<feature type="domain" description="NADH:quinone oxidoreductase/Mrp antiporter transmembrane" evidence="17">
    <location>
        <begin position="112"/>
        <end position="389"/>
    </location>
</feature>
<dbReference type="InterPro" id="IPR001750">
    <property type="entry name" value="ND/Mrp_TM"/>
</dbReference>
<keyword evidence="6 16" id="KW-0679">Respiratory chain</keyword>
<reference evidence="18" key="1">
    <citation type="journal article" date="2013" name="Genome Biol. Evol.">
        <title>Deep Sequencing of Mixed Total DNA without Barcodes Allows Efficient Assembly of Highly Plastic Ascidian Mitochondrial Genomes.</title>
        <authorList>
            <person name="Rubinstein N."/>
            <person name="Feldstein T."/>
            <person name="Shenkar N."/>
            <person name="Botero Castro F."/>
            <person name="Griggio F."/>
            <person name="Mastrototaro F."/>
            <person name="Delsuc F."/>
            <person name="Douzery E.J.P."/>
            <person name="Gissi C."/>
            <person name="Huchon D."/>
        </authorList>
    </citation>
    <scope>NUCLEOTIDE SEQUENCE</scope>
    <source>
        <tissue evidence="18">Gonads</tissue>
    </source>
</reference>
<comment type="catalytic activity">
    <reaction evidence="15 16">
        <text>a ubiquinone + NADH + 5 H(+)(in) = a ubiquinol + NAD(+) + 4 H(+)(out)</text>
        <dbReference type="Rhea" id="RHEA:29091"/>
        <dbReference type="Rhea" id="RHEA-COMP:9565"/>
        <dbReference type="Rhea" id="RHEA-COMP:9566"/>
        <dbReference type="ChEBI" id="CHEBI:15378"/>
        <dbReference type="ChEBI" id="CHEBI:16389"/>
        <dbReference type="ChEBI" id="CHEBI:17976"/>
        <dbReference type="ChEBI" id="CHEBI:57540"/>
        <dbReference type="ChEBI" id="CHEBI:57945"/>
        <dbReference type="EC" id="7.1.1.2"/>
    </reaction>
</comment>
<evidence type="ECO:0000256" key="11">
    <source>
        <dbReference type="ARBA" id="ARBA00023027"/>
    </source>
</evidence>